<evidence type="ECO:0000313" key="3">
    <source>
        <dbReference type="EMBL" id="ODB94430.1"/>
    </source>
</evidence>
<dbReference type="STRING" id="1818881.A3196_18035"/>
<reference evidence="3 4" key="1">
    <citation type="submission" date="2016-03" db="EMBL/GenBank/DDBJ databases">
        <title>Chemosynthetic sulphur-oxidizing symbionts of marine invertebrate animals are capable of nitrogen fixation.</title>
        <authorList>
            <person name="Petersen J.M."/>
            <person name="Kemper A."/>
            <person name="Gruber-Vodicka H."/>
            <person name="Cardini U."/>
            <person name="Geest Mvander."/>
            <person name="Kleiner M."/>
            <person name="Bulgheresi S."/>
            <person name="Fussmann M."/>
            <person name="Herbold C."/>
            <person name="Seah B.K.B."/>
            <person name="Antony C.Paul."/>
            <person name="Liu D."/>
            <person name="Belitz A."/>
            <person name="Weber M."/>
        </authorList>
    </citation>
    <scope>NUCLEOTIDE SEQUENCE [LARGE SCALE GENOMIC DNA]</scope>
    <source>
        <strain evidence="3">G_D</strain>
    </source>
</reference>
<feature type="transmembrane region" description="Helical" evidence="2">
    <location>
        <begin position="48"/>
        <end position="69"/>
    </location>
</feature>
<feature type="compositionally biased region" description="Basic and acidic residues" evidence="1">
    <location>
        <begin position="160"/>
        <end position="169"/>
    </location>
</feature>
<dbReference type="AlphaFoldDB" id="A0A1E2UJC4"/>
<gene>
    <name evidence="3" type="ORF">A3196_18035</name>
</gene>
<dbReference type="RefSeq" id="WP_069014850.1">
    <property type="nucleotide sequence ID" value="NZ_LVJW01000006.1"/>
</dbReference>
<feature type="compositionally biased region" description="Polar residues" evidence="1">
    <location>
        <begin position="90"/>
        <end position="100"/>
    </location>
</feature>
<feature type="region of interest" description="Disordered" evidence="1">
    <location>
        <begin position="78"/>
        <end position="130"/>
    </location>
</feature>
<dbReference type="EMBL" id="LVJZ01000004">
    <property type="protein sequence ID" value="ODB94430.1"/>
    <property type="molecule type" value="Genomic_DNA"/>
</dbReference>
<feature type="compositionally biased region" description="Low complexity" evidence="1">
    <location>
        <begin position="78"/>
        <end position="89"/>
    </location>
</feature>
<keyword evidence="2" id="KW-1133">Transmembrane helix</keyword>
<comment type="caution">
    <text evidence="3">The sequence shown here is derived from an EMBL/GenBank/DDBJ whole genome shotgun (WGS) entry which is preliminary data.</text>
</comment>
<organism evidence="3 4">
    <name type="scientific">Candidatus Thiodiazotropha endoloripes</name>
    <dbReference type="NCBI Taxonomy" id="1818881"/>
    <lineage>
        <taxon>Bacteria</taxon>
        <taxon>Pseudomonadati</taxon>
        <taxon>Pseudomonadota</taxon>
        <taxon>Gammaproteobacteria</taxon>
        <taxon>Chromatiales</taxon>
        <taxon>Sedimenticolaceae</taxon>
        <taxon>Candidatus Thiodiazotropha</taxon>
    </lineage>
</organism>
<keyword evidence="2" id="KW-0812">Transmembrane</keyword>
<evidence type="ECO:0000256" key="2">
    <source>
        <dbReference type="SAM" id="Phobius"/>
    </source>
</evidence>
<evidence type="ECO:0000256" key="1">
    <source>
        <dbReference type="SAM" id="MobiDB-lite"/>
    </source>
</evidence>
<accession>A0A1E2UJC4</accession>
<dbReference type="Proteomes" id="UP000094849">
    <property type="component" value="Unassembled WGS sequence"/>
</dbReference>
<protein>
    <submittedName>
        <fullName evidence="3">Uncharacterized protein</fullName>
    </submittedName>
</protein>
<evidence type="ECO:0000313" key="4">
    <source>
        <dbReference type="Proteomes" id="UP000094849"/>
    </source>
</evidence>
<proteinExistence type="predicted"/>
<name>A0A1E2UJC4_9GAMM</name>
<keyword evidence="2" id="KW-0472">Membrane</keyword>
<sequence length="215" mass="23951">MSASDKLPEDSGLNRLYRAGRHEAPSEALDQAVLSRARKATAKYRNRWIVPLSSAALLLIGIGLSLPLIDLRHDVYDQPQHQPAPAPQAESLSESDQSLQKPAKAPASRVIERQNRAEPVPQADMAAPPLMEQRAKTKVRQGAAERKQLQEAPETMMRSIDSEKTHSTPERWLTEIEALIESGQDQAARRSLSAFRASYPDYPLPKSLQSWQSTR</sequence>
<keyword evidence="4" id="KW-1185">Reference proteome</keyword>
<feature type="region of interest" description="Disordered" evidence="1">
    <location>
        <begin position="145"/>
        <end position="169"/>
    </location>
</feature>